<evidence type="ECO:0000256" key="2">
    <source>
        <dbReference type="ARBA" id="ARBA00005248"/>
    </source>
</evidence>
<keyword evidence="10" id="KW-0739">Sodium transport</keyword>
<keyword evidence="8" id="KW-0406">Ion transport</keyword>
<name>V2XUB3_MONRO</name>
<feature type="transmembrane region" description="Helical" evidence="11">
    <location>
        <begin position="174"/>
        <end position="192"/>
    </location>
</feature>
<keyword evidence="14" id="KW-1185">Reference proteome</keyword>
<comment type="subcellular location">
    <subcellularLocation>
        <location evidence="1">Membrane</location>
        <topology evidence="1">Multi-pass membrane protein</topology>
    </subcellularLocation>
</comment>
<dbReference type="OrthoDB" id="2190219at2759"/>
<accession>V2XUB3</accession>
<dbReference type="Pfam" id="PF00999">
    <property type="entry name" value="Na_H_Exchanger"/>
    <property type="match status" value="1"/>
</dbReference>
<evidence type="ECO:0000256" key="8">
    <source>
        <dbReference type="ARBA" id="ARBA00023065"/>
    </source>
</evidence>
<protein>
    <submittedName>
        <fullName evidence="13">Na+/H+ antiporter</fullName>
    </submittedName>
</protein>
<gene>
    <name evidence="13" type="ORF">Moror_6954</name>
</gene>
<comment type="similarity">
    <text evidence="2">Belongs to the fungal Na(+)/H(+) exchanger family.</text>
</comment>
<evidence type="ECO:0000256" key="1">
    <source>
        <dbReference type="ARBA" id="ARBA00004141"/>
    </source>
</evidence>
<dbReference type="PANTHER" id="PTHR31382">
    <property type="entry name" value="NA(+)/H(+) ANTIPORTER"/>
    <property type="match status" value="1"/>
</dbReference>
<feature type="domain" description="Cation/H+ exchanger transmembrane" evidence="12">
    <location>
        <begin position="26"/>
        <end position="423"/>
    </location>
</feature>
<dbReference type="InterPro" id="IPR004712">
    <property type="entry name" value="Na+/H+_antiporter_fungi"/>
</dbReference>
<dbReference type="GO" id="GO:0005886">
    <property type="term" value="C:plasma membrane"/>
    <property type="evidence" value="ECO:0007669"/>
    <property type="project" value="InterPro"/>
</dbReference>
<feature type="transmembrane region" description="Helical" evidence="11">
    <location>
        <begin position="12"/>
        <end position="29"/>
    </location>
</feature>
<evidence type="ECO:0000256" key="4">
    <source>
        <dbReference type="ARBA" id="ARBA00022449"/>
    </source>
</evidence>
<keyword evidence="3" id="KW-0813">Transport</keyword>
<reference evidence="13 14" key="1">
    <citation type="journal article" date="2014" name="BMC Genomics">
        <title>Genome and secretome analysis of the hemibiotrophic fungal pathogen, Moniliophthora roreri, which causes frosty pod rot disease of cacao: mechanisms of the biotrophic and necrotrophic phases.</title>
        <authorList>
            <person name="Meinhardt L.W."/>
            <person name="Costa G.G.L."/>
            <person name="Thomazella D.P.T."/>
            <person name="Teixeira P.J.P.L."/>
            <person name="Carazzolle M.F."/>
            <person name="Schuster S.C."/>
            <person name="Carlson J.E."/>
            <person name="Guiltinan M.J."/>
            <person name="Mieczkowski P."/>
            <person name="Farmer A."/>
            <person name="Ramaraj T."/>
            <person name="Crozier J."/>
            <person name="Davis R.E."/>
            <person name="Shao J."/>
            <person name="Melnick R.L."/>
            <person name="Pereira G.A.G."/>
            <person name="Bailey B.A."/>
        </authorList>
    </citation>
    <scope>NUCLEOTIDE SEQUENCE [LARGE SCALE GENOMIC DNA]</scope>
    <source>
        <strain evidence="13 14">MCA 2997</strain>
    </source>
</reference>
<feature type="transmembrane region" description="Helical" evidence="11">
    <location>
        <begin position="403"/>
        <end position="430"/>
    </location>
</feature>
<dbReference type="GO" id="GO:0015385">
    <property type="term" value="F:sodium:proton antiporter activity"/>
    <property type="evidence" value="ECO:0007669"/>
    <property type="project" value="InterPro"/>
</dbReference>
<sequence>MAIELVELSIPGLAYIILGGFTVAFYTVSSLVRDKLYVNEVFLGTAFGIVMGPYGADLFDPRSWGISHKITLEVMRVVLGIGLFMIGVDLPKRYMHEHMKGLLVVIVPTMAIGWAIIAGFLKLLFPQLNFISCLAISACLTPTDPIICAAIVGGSFAPKSVSTSVRHLLSAESAANDGLAFPFLTIALYLTAESAKTVAVKKWFLIGCLYQVVLGTVIGAVLGAAFSHLMRLSLKKRLINEEAYLAQQLALPLLIIGIVSTIGSDDLLAAFAAGSAFCWDSQSFSERIEYKAFASIMDSVLNCACFVYIGAWLPFEAWHSAILGTNIYRLLVLFIAVIFLRRIPALLMLYKWVPEIKNWREALFCGHFGPMGVSAVFVSSLAISKLPVPANTPQNQAELLAAIIQPIVSFVVLGSIIVHGLSVMLLSLMLGIRARRAESRTDSIPLNGVIFQGASNGSPRS</sequence>
<feature type="transmembrane region" description="Helical" evidence="11">
    <location>
        <begin position="362"/>
        <end position="383"/>
    </location>
</feature>
<evidence type="ECO:0000256" key="9">
    <source>
        <dbReference type="ARBA" id="ARBA00023136"/>
    </source>
</evidence>
<dbReference type="PRINTS" id="PR00173">
    <property type="entry name" value="EDTRNSPORT"/>
</dbReference>
<dbReference type="GO" id="GO:0036376">
    <property type="term" value="P:sodium ion export across plasma membrane"/>
    <property type="evidence" value="ECO:0007669"/>
    <property type="project" value="InterPro"/>
</dbReference>
<keyword evidence="7" id="KW-0915">Sodium</keyword>
<feature type="transmembrane region" description="Helical" evidence="11">
    <location>
        <begin position="204"/>
        <end position="229"/>
    </location>
</feature>
<evidence type="ECO:0000259" key="12">
    <source>
        <dbReference type="Pfam" id="PF00999"/>
    </source>
</evidence>
<feature type="transmembrane region" description="Helical" evidence="11">
    <location>
        <begin position="36"/>
        <end position="54"/>
    </location>
</feature>
<feature type="transmembrane region" description="Helical" evidence="11">
    <location>
        <begin position="327"/>
        <end position="350"/>
    </location>
</feature>
<dbReference type="KEGG" id="mrr:Moror_6954"/>
<keyword evidence="4" id="KW-0050">Antiport</keyword>
<feature type="transmembrane region" description="Helical" evidence="11">
    <location>
        <begin position="102"/>
        <end position="121"/>
    </location>
</feature>
<feature type="transmembrane region" description="Helical" evidence="11">
    <location>
        <begin position="249"/>
        <end position="271"/>
    </location>
</feature>
<evidence type="ECO:0000256" key="10">
    <source>
        <dbReference type="ARBA" id="ARBA00023201"/>
    </source>
</evidence>
<dbReference type="GO" id="GO:0042391">
    <property type="term" value="P:regulation of membrane potential"/>
    <property type="evidence" value="ECO:0007669"/>
    <property type="project" value="InterPro"/>
</dbReference>
<dbReference type="PANTHER" id="PTHR31382:SF4">
    <property type="entry name" value="NA(+)_H(+) ANTIPORTER"/>
    <property type="match status" value="1"/>
</dbReference>
<dbReference type="GO" id="GO:0120029">
    <property type="term" value="P:proton export across plasma membrane"/>
    <property type="evidence" value="ECO:0007669"/>
    <property type="project" value="InterPro"/>
</dbReference>
<proteinExistence type="inferred from homology"/>
<dbReference type="HOGENOM" id="CLU_008635_5_0_1"/>
<dbReference type="EMBL" id="AWSO01000047">
    <property type="protein sequence ID" value="ESK96446.1"/>
    <property type="molecule type" value="Genomic_DNA"/>
</dbReference>
<evidence type="ECO:0000256" key="7">
    <source>
        <dbReference type="ARBA" id="ARBA00023053"/>
    </source>
</evidence>
<evidence type="ECO:0000313" key="13">
    <source>
        <dbReference type="EMBL" id="ESK96446.1"/>
    </source>
</evidence>
<feature type="transmembrane region" description="Helical" evidence="11">
    <location>
        <begin position="292"/>
        <end position="315"/>
    </location>
</feature>
<evidence type="ECO:0000256" key="11">
    <source>
        <dbReference type="SAM" id="Phobius"/>
    </source>
</evidence>
<dbReference type="GO" id="GO:0030007">
    <property type="term" value="P:intracellular potassium ion homeostasis"/>
    <property type="evidence" value="ECO:0007669"/>
    <property type="project" value="TreeGrafter"/>
</dbReference>
<keyword evidence="9 11" id="KW-0472">Membrane</keyword>
<evidence type="ECO:0000256" key="6">
    <source>
        <dbReference type="ARBA" id="ARBA00022989"/>
    </source>
</evidence>
<organism evidence="13 14">
    <name type="scientific">Moniliophthora roreri (strain MCA 2997)</name>
    <name type="common">Cocoa frosty pod rot fungus</name>
    <name type="synonym">Crinipellis roreri</name>
    <dbReference type="NCBI Taxonomy" id="1381753"/>
    <lineage>
        <taxon>Eukaryota</taxon>
        <taxon>Fungi</taxon>
        <taxon>Dikarya</taxon>
        <taxon>Basidiomycota</taxon>
        <taxon>Agaricomycotina</taxon>
        <taxon>Agaricomycetes</taxon>
        <taxon>Agaricomycetidae</taxon>
        <taxon>Agaricales</taxon>
        <taxon>Marasmiineae</taxon>
        <taxon>Marasmiaceae</taxon>
        <taxon>Moniliophthora</taxon>
    </lineage>
</organism>
<evidence type="ECO:0000256" key="5">
    <source>
        <dbReference type="ARBA" id="ARBA00022692"/>
    </source>
</evidence>
<evidence type="ECO:0000313" key="14">
    <source>
        <dbReference type="Proteomes" id="UP000017559"/>
    </source>
</evidence>
<keyword evidence="6 11" id="KW-1133">Transmembrane helix</keyword>
<dbReference type="Proteomes" id="UP000017559">
    <property type="component" value="Unassembled WGS sequence"/>
</dbReference>
<evidence type="ECO:0000256" key="3">
    <source>
        <dbReference type="ARBA" id="ARBA00022448"/>
    </source>
</evidence>
<keyword evidence="5 11" id="KW-0812">Transmembrane</keyword>
<comment type="caution">
    <text evidence="13">The sequence shown here is derived from an EMBL/GenBank/DDBJ whole genome shotgun (WGS) entry which is preliminary data.</text>
</comment>
<dbReference type="AlphaFoldDB" id="V2XUB3"/>
<dbReference type="InterPro" id="IPR006153">
    <property type="entry name" value="Cation/H_exchanger_TM"/>
</dbReference>